<dbReference type="SUPFAM" id="SSF53850">
    <property type="entry name" value="Periplasmic binding protein-like II"/>
    <property type="match status" value="1"/>
</dbReference>
<dbReference type="Gene3D" id="3.40.190.10">
    <property type="entry name" value="Periplasmic binding protein-like II"/>
    <property type="match status" value="2"/>
</dbReference>
<feature type="signal peptide" evidence="1">
    <location>
        <begin position="1"/>
        <end position="19"/>
    </location>
</feature>
<dbReference type="Proteomes" id="UP000182584">
    <property type="component" value="Unassembled WGS sequence"/>
</dbReference>
<dbReference type="EMBL" id="FOGJ01000014">
    <property type="protein sequence ID" value="SER95333.1"/>
    <property type="molecule type" value="Genomic_DNA"/>
</dbReference>
<dbReference type="eggNOG" id="COG1653">
    <property type="taxonomic scope" value="Bacteria"/>
</dbReference>
<reference evidence="2 3" key="1">
    <citation type="submission" date="2016-10" db="EMBL/GenBank/DDBJ databases">
        <authorList>
            <person name="de Groot N.N."/>
        </authorList>
    </citation>
    <scope>NUCLEOTIDE SEQUENCE [LARGE SCALE GENOMIC DNA]</scope>
    <source>
        <strain evidence="2 3">AR40</strain>
    </source>
</reference>
<dbReference type="PROSITE" id="PS51257">
    <property type="entry name" value="PROKAR_LIPOPROTEIN"/>
    <property type="match status" value="1"/>
</dbReference>
<keyword evidence="1" id="KW-0732">Signal</keyword>
<evidence type="ECO:0000313" key="3">
    <source>
        <dbReference type="Proteomes" id="UP000182584"/>
    </source>
</evidence>
<dbReference type="PANTHER" id="PTHR43649:SF12">
    <property type="entry name" value="DIACETYLCHITOBIOSE BINDING PROTEIN DASA"/>
    <property type="match status" value="1"/>
</dbReference>
<sequence length="436" mass="46779">MKRKLLATLLVGTMAVAMTACSSSDNNGGNAQNNEGGSSDASATGSYDAIRLVNGKPEVDTQLQALAAKYKEETGNEINIESIGGDTSASDALKGYFQAGNMPDIFVSETNQFADWDGYLADLSGEAWCDNTQYEYVDEKMGTIGYPYMVEATAIAYNADVLEKAGVDPASLTSPSAYEEAFATIDSKKDELGLTAVIGYCAEPNNLGWSTGTHIFAQYLDSGLKADDTTYIDMLNDGGKIDEARMTSFAKFIGMFNKYSDPELLVDGTYDNQVGNFAAGKYAFVTQGSWIGASLTANENYSGFKVGFAPYAFEDGMDTIIAGPSSYWAVYSEGNVEAAKAFLNWCAGDSAQNILVNDAGFISPFDDCKYEPSDPFAASVISYMQAGKTSGWHTFLKKSGLENRTCQVFADYAKGAIDESGFVTTIGQVITDYYAE</sequence>
<evidence type="ECO:0000313" key="2">
    <source>
        <dbReference type="EMBL" id="SER95333.1"/>
    </source>
</evidence>
<dbReference type="PANTHER" id="PTHR43649">
    <property type="entry name" value="ARABINOSE-BINDING PROTEIN-RELATED"/>
    <property type="match status" value="1"/>
</dbReference>
<evidence type="ECO:0000256" key="1">
    <source>
        <dbReference type="SAM" id="SignalP"/>
    </source>
</evidence>
<feature type="chain" id="PRO_5039009972" evidence="1">
    <location>
        <begin position="20"/>
        <end position="436"/>
    </location>
</feature>
<accession>A0A1H9TFE7</accession>
<dbReference type="InterPro" id="IPR050490">
    <property type="entry name" value="Bact_solute-bd_prot1"/>
</dbReference>
<protein>
    <submittedName>
        <fullName evidence="2">Carbohydrate ABC transporter substrate-binding protein, CUT1 family</fullName>
    </submittedName>
</protein>
<proteinExistence type="predicted"/>
<dbReference type="InterPro" id="IPR006059">
    <property type="entry name" value="SBP"/>
</dbReference>
<dbReference type="Pfam" id="PF01547">
    <property type="entry name" value="SBP_bac_1"/>
    <property type="match status" value="1"/>
</dbReference>
<name>A0A1H9TFE7_BUTFI</name>
<organism evidence="2 3">
    <name type="scientific">Butyrivibrio fibrisolvens</name>
    <dbReference type="NCBI Taxonomy" id="831"/>
    <lineage>
        <taxon>Bacteria</taxon>
        <taxon>Bacillati</taxon>
        <taxon>Bacillota</taxon>
        <taxon>Clostridia</taxon>
        <taxon>Lachnospirales</taxon>
        <taxon>Lachnospiraceae</taxon>
        <taxon>Butyrivibrio</taxon>
    </lineage>
</organism>
<gene>
    <name evidence="2" type="ORF">SAMN04487884_11494</name>
</gene>
<dbReference type="RefSeq" id="WP_022759139.1">
    <property type="nucleotide sequence ID" value="NZ_FOGJ01000014.1"/>
</dbReference>
<dbReference type="AlphaFoldDB" id="A0A1H9TFE7"/>
<dbReference type="OrthoDB" id="9763054at2"/>